<dbReference type="Proteomes" id="UP001157418">
    <property type="component" value="Unassembled WGS sequence"/>
</dbReference>
<sequence length="90" mass="9891">TPVGKLGLNLVPSAAQLRSLRKGSNDQLAITIDSQSERLLNNKSRTFEDKGRIFKPLEHKPADGGSNLPSAQKDIVAARKRVTKCFAYTR</sequence>
<evidence type="ECO:0000313" key="2">
    <source>
        <dbReference type="Proteomes" id="UP001157418"/>
    </source>
</evidence>
<keyword evidence="2" id="KW-1185">Reference proteome</keyword>
<dbReference type="AlphaFoldDB" id="A0AAU9MVR1"/>
<name>A0AAU9MVR1_9ASTR</name>
<organism evidence="1 2">
    <name type="scientific">Lactuca virosa</name>
    <dbReference type="NCBI Taxonomy" id="75947"/>
    <lineage>
        <taxon>Eukaryota</taxon>
        <taxon>Viridiplantae</taxon>
        <taxon>Streptophyta</taxon>
        <taxon>Embryophyta</taxon>
        <taxon>Tracheophyta</taxon>
        <taxon>Spermatophyta</taxon>
        <taxon>Magnoliopsida</taxon>
        <taxon>eudicotyledons</taxon>
        <taxon>Gunneridae</taxon>
        <taxon>Pentapetalae</taxon>
        <taxon>asterids</taxon>
        <taxon>campanulids</taxon>
        <taxon>Asterales</taxon>
        <taxon>Asteraceae</taxon>
        <taxon>Cichorioideae</taxon>
        <taxon>Cichorieae</taxon>
        <taxon>Lactucinae</taxon>
        <taxon>Lactuca</taxon>
    </lineage>
</organism>
<gene>
    <name evidence="1" type="ORF">LVIROSA_LOCUS11910</name>
</gene>
<reference evidence="1 2" key="1">
    <citation type="submission" date="2022-01" db="EMBL/GenBank/DDBJ databases">
        <authorList>
            <person name="Xiong W."/>
            <person name="Schranz E."/>
        </authorList>
    </citation>
    <scope>NUCLEOTIDE SEQUENCE [LARGE SCALE GENOMIC DNA]</scope>
</reference>
<accession>A0AAU9MVR1</accession>
<proteinExistence type="predicted"/>
<comment type="caution">
    <text evidence="1">The sequence shown here is derived from an EMBL/GenBank/DDBJ whole genome shotgun (WGS) entry which is preliminary data.</text>
</comment>
<dbReference type="EMBL" id="CAKMRJ010001856">
    <property type="protein sequence ID" value="CAH1424723.1"/>
    <property type="molecule type" value="Genomic_DNA"/>
</dbReference>
<protein>
    <submittedName>
        <fullName evidence="1">Uncharacterized protein</fullName>
    </submittedName>
</protein>
<feature type="non-terminal residue" evidence="1">
    <location>
        <position position="1"/>
    </location>
</feature>
<evidence type="ECO:0000313" key="1">
    <source>
        <dbReference type="EMBL" id="CAH1424723.1"/>
    </source>
</evidence>